<evidence type="ECO:0000256" key="1">
    <source>
        <dbReference type="SAM" id="MobiDB-lite"/>
    </source>
</evidence>
<evidence type="ECO:0000313" key="2">
    <source>
        <dbReference type="EMBL" id="KZT26052.1"/>
    </source>
</evidence>
<dbReference type="AlphaFoldDB" id="A0A165T2T1"/>
<protein>
    <submittedName>
        <fullName evidence="2">Uncharacterized protein</fullName>
    </submittedName>
</protein>
<evidence type="ECO:0000313" key="3">
    <source>
        <dbReference type="Proteomes" id="UP000076761"/>
    </source>
</evidence>
<dbReference type="EMBL" id="KV425568">
    <property type="protein sequence ID" value="KZT26052.1"/>
    <property type="molecule type" value="Genomic_DNA"/>
</dbReference>
<feature type="compositionally biased region" description="Polar residues" evidence="1">
    <location>
        <begin position="185"/>
        <end position="197"/>
    </location>
</feature>
<keyword evidence="3" id="KW-1185">Reference proteome</keyword>
<name>A0A165T2T1_9AGAM</name>
<accession>A0A165T2T1</accession>
<dbReference type="Proteomes" id="UP000076761">
    <property type="component" value="Unassembled WGS sequence"/>
</dbReference>
<feature type="compositionally biased region" description="Low complexity" evidence="1">
    <location>
        <begin position="167"/>
        <end position="184"/>
    </location>
</feature>
<dbReference type="CDD" id="cd21037">
    <property type="entry name" value="MLKL_NTD"/>
    <property type="match status" value="1"/>
</dbReference>
<organism evidence="2 3">
    <name type="scientific">Neolentinus lepideus HHB14362 ss-1</name>
    <dbReference type="NCBI Taxonomy" id="1314782"/>
    <lineage>
        <taxon>Eukaryota</taxon>
        <taxon>Fungi</taxon>
        <taxon>Dikarya</taxon>
        <taxon>Basidiomycota</taxon>
        <taxon>Agaricomycotina</taxon>
        <taxon>Agaricomycetes</taxon>
        <taxon>Gloeophyllales</taxon>
        <taxon>Gloeophyllaceae</taxon>
        <taxon>Neolentinus</taxon>
    </lineage>
</organism>
<reference evidence="2 3" key="1">
    <citation type="journal article" date="2016" name="Mol. Biol. Evol.">
        <title>Comparative Genomics of Early-Diverging Mushroom-Forming Fungi Provides Insights into the Origins of Lignocellulose Decay Capabilities.</title>
        <authorList>
            <person name="Nagy L.G."/>
            <person name="Riley R."/>
            <person name="Tritt A."/>
            <person name="Adam C."/>
            <person name="Daum C."/>
            <person name="Floudas D."/>
            <person name="Sun H."/>
            <person name="Yadav J.S."/>
            <person name="Pangilinan J."/>
            <person name="Larsson K.H."/>
            <person name="Matsuura K."/>
            <person name="Barry K."/>
            <person name="Labutti K."/>
            <person name="Kuo R."/>
            <person name="Ohm R.A."/>
            <person name="Bhattacharya S.S."/>
            <person name="Shirouzu T."/>
            <person name="Yoshinaga Y."/>
            <person name="Martin F.M."/>
            <person name="Grigoriev I.V."/>
            <person name="Hibbett D.S."/>
        </authorList>
    </citation>
    <scope>NUCLEOTIDE SEQUENCE [LARGE SCALE GENOMIC DNA]</scope>
    <source>
        <strain evidence="2 3">HHB14362 ss-1</strain>
    </source>
</reference>
<dbReference type="InParanoid" id="A0A165T2T1"/>
<sequence>MPSLCIWANCRQVKEDKAKCLQLAARCTEDYACLQRDAATLVLSDLQEPFDRLTKALEGIQAFAEHLAGEPALVRYRERNEITSQIDRHEAAFREALRRLSDTIGLAIQAWHVAEARRVQDSLKFKFDTSGLHPSPHCPGYYAEDSKLDVWLHPLLANSNTSISTASTSTLPLVSSSTPSLPSSENAEPHSSTSTVT</sequence>
<dbReference type="InterPro" id="IPR059179">
    <property type="entry name" value="MLKL-like_MCAfunc"/>
</dbReference>
<feature type="region of interest" description="Disordered" evidence="1">
    <location>
        <begin position="167"/>
        <end position="197"/>
    </location>
</feature>
<gene>
    <name evidence="2" type="ORF">NEOLEDRAFT_1177868</name>
</gene>
<proteinExistence type="predicted"/>